<comment type="subcellular location">
    <subcellularLocation>
        <location evidence="6">Cytoplasm</location>
    </subcellularLocation>
</comment>
<dbReference type="PROSITE" id="PS00092">
    <property type="entry name" value="N6_MTASE"/>
    <property type="match status" value="1"/>
</dbReference>
<evidence type="ECO:0000259" key="7">
    <source>
        <dbReference type="Pfam" id="PF05175"/>
    </source>
</evidence>
<dbReference type="EMBL" id="VULT01000013">
    <property type="protein sequence ID" value="MSS17860.1"/>
    <property type="molecule type" value="Genomic_DNA"/>
</dbReference>
<keyword evidence="4 6" id="KW-0949">S-adenosyl-L-methionine</keyword>
<evidence type="ECO:0000256" key="5">
    <source>
        <dbReference type="ARBA" id="ARBA00022694"/>
    </source>
</evidence>
<evidence type="ECO:0000256" key="1">
    <source>
        <dbReference type="ARBA" id="ARBA00022490"/>
    </source>
</evidence>
<evidence type="ECO:0000313" key="9">
    <source>
        <dbReference type="Proteomes" id="UP000483362"/>
    </source>
</evidence>
<evidence type="ECO:0000256" key="2">
    <source>
        <dbReference type="ARBA" id="ARBA00022603"/>
    </source>
</evidence>
<protein>
    <recommendedName>
        <fullName evidence="6">tRNA1(Val) (adenine(37)-N6)-methyltransferase</fullName>
        <ecNumber evidence="6">2.1.1.223</ecNumber>
    </recommendedName>
    <alternativeName>
        <fullName evidence="6">tRNA m6A37 methyltransferase</fullName>
    </alternativeName>
</protein>
<dbReference type="GO" id="GO:0016430">
    <property type="term" value="F:tRNA (adenine-N6)-methyltransferase activity"/>
    <property type="evidence" value="ECO:0007669"/>
    <property type="project" value="UniProtKB-UniRule"/>
</dbReference>
<dbReference type="InterPro" id="IPR002052">
    <property type="entry name" value="DNA_methylase_N6_adenine_CS"/>
</dbReference>
<evidence type="ECO:0000313" key="8">
    <source>
        <dbReference type="EMBL" id="MSS17860.1"/>
    </source>
</evidence>
<dbReference type="SUPFAM" id="SSF53335">
    <property type="entry name" value="S-adenosyl-L-methionine-dependent methyltransferases"/>
    <property type="match status" value="1"/>
</dbReference>
<evidence type="ECO:0000256" key="4">
    <source>
        <dbReference type="ARBA" id="ARBA00022691"/>
    </source>
</evidence>
<comment type="function">
    <text evidence="6">Specifically methylates the adenine in position 37 of tRNA(1)(Val) (anticodon cmo5UAC).</text>
</comment>
<comment type="catalytic activity">
    <reaction evidence="6">
        <text>adenosine(37) in tRNA1(Val) + S-adenosyl-L-methionine = N(6)-methyladenosine(37) in tRNA1(Val) + S-adenosyl-L-homocysteine + H(+)</text>
        <dbReference type="Rhea" id="RHEA:43160"/>
        <dbReference type="Rhea" id="RHEA-COMP:10369"/>
        <dbReference type="Rhea" id="RHEA-COMP:10370"/>
        <dbReference type="ChEBI" id="CHEBI:15378"/>
        <dbReference type="ChEBI" id="CHEBI:57856"/>
        <dbReference type="ChEBI" id="CHEBI:59789"/>
        <dbReference type="ChEBI" id="CHEBI:74411"/>
        <dbReference type="ChEBI" id="CHEBI:74449"/>
        <dbReference type="EC" id="2.1.1.223"/>
    </reaction>
</comment>
<dbReference type="RefSeq" id="WP_154328924.1">
    <property type="nucleotide sequence ID" value="NZ_CP045696.1"/>
</dbReference>
<dbReference type="HAMAP" id="MF_01872">
    <property type="entry name" value="tRNA_methyltr_YfiC"/>
    <property type="match status" value="1"/>
</dbReference>
<evidence type="ECO:0000256" key="3">
    <source>
        <dbReference type="ARBA" id="ARBA00022679"/>
    </source>
</evidence>
<dbReference type="AlphaFoldDB" id="A0A6L5XBU5"/>
<dbReference type="GO" id="GO:0032259">
    <property type="term" value="P:methylation"/>
    <property type="evidence" value="ECO:0007669"/>
    <property type="project" value="UniProtKB-KW"/>
</dbReference>
<dbReference type="PANTHER" id="PTHR47739:SF1">
    <property type="entry name" value="TRNA1(VAL) (ADENINE(37)-N6)-METHYLTRANSFERASE"/>
    <property type="match status" value="1"/>
</dbReference>
<feature type="domain" description="Methyltransferase small" evidence="7">
    <location>
        <begin position="38"/>
        <end position="160"/>
    </location>
</feature>
<sequence length="236" mass="26178">MGRSKTFHFKQFDVLNDKTAMKVGTDGVLLGAWCNVSGARRVLDVGTGCGVIALMVAQRNPDASVLGIDIDASGVEEASYNFAHSPWGDRLEARCVDFNDLDFSAAFDLVVSNPPFFTCGVLPPNQKRLNARHTRMLTFESLITGAKKMLRPQGRLALVTPCESHKEIIELCTFNSLNISRITEVISVKGASPKRLLWEITSSRCTLETDCITIEDAPGQFNEHYIDLCHDFYLKF</sequence>
<dbReference type="InterPro" id="IPR007848">
    <property type="entry name" value="Small_mtfrase_dom"/>
</dbReference>
<dbReference type="PRINTS" id="PR00507">
    <property type="entry name" value="N12N6MTFRASE"/>
</dbReference>
<dbReference type="GO" id="GO:0003676">
    <property type="term" value="F:nucleic acid binding"/>
    <property type="evidence" value="ECO:0007669"/>
    <property type="project" value="InterPro"/>
</dbReference>
<keyword evidence="5 6" id="KW-0819">tRNA processing</keyword>
<dbReference type="Proteomes" id="UP000483362">
    <property type="component" value="Unassembled WGS sequence"/>
</dbReference>
<evidence type="ECO:0000256" key="6">
    <source>
        <dbReference type="HAMAP-Rule" id="MF_01872"/>
    </source>
</evidence>
<comment type="similarity">
    <text evidence="6">Belongs to the methyltransferase superfamily. tRNA (adenine-N(6)-)-methyltransferase family.</text>
</comment>
<dbReference type="InterPro" id="IPR050210">
    <property type="entry name" value="tRNA_Adenine-N(6)_MTase"/>
</dbReference>
<name>A0A6L5XBU5_9BACT</name>
<accession>A0A6L5XBU5</accession>
<dbReference type="InterPro" id="IPR022882">
    <property type="entry name" value="tRNA_adenine-N6_MeTrfase"/>
</dbReference>
<dbReference type="Pfam" id="PF05175">
    <property type="entry name" value="MTS"/>
    <property type="match status" value="1"/>
</dbReference>
<keyword evidence="2 6" id="KW-0489">Methyltransferase</keyword>
<keyword evidence="1 6" id="KW-0963">Cytoplasm</keyword>
<dbReference type="InterPro" id="IPR029063">
    <property type="entry name" value="SAM-dependent_MTases_sf"/>
</dbReference>
<keyword evidence="9" id="KW-1185">Reference proteome</keyword>
<dbReference type="CDD" id="cd02440">
    <property type="entry name" value="AdoMet_MTases"/>
    <property type="match status" value="1"/>
</dbReference>
<organism evidence="8 9">
    <name type="scientific">Sodaliphilus pleomorphus</name>
    <dbReference type="NCBI Taxonomy" id="2606626"/>
    <lineage>
        <taxon>Bacteria</taxon>
        <taxon>Pseudomonadati</taxon>
        <taxon>Bacteroidota</taxon>
        <taxon>Bacteroidia</taxon>
        <taxon>Bacteroidales</taxon>
        <taxon>Muribaculaceae</taxon>
        <taxon>Sodaliphilus</taxon>
    </lineage>
</organism>
<dbReference type="PANTHER" id="PTHR47739">
    <property type="entry name" value="TRNA1(VAL) (ADENINE(37)-N6)-METHYLTRANSFERASE"/>
    <property type="match status" value="1"/>
</dbReference>
<proteinExistence type="inferred from homology"/>
<dbReference type="Gene3D" id="3.40.50.150">
    <property type="entry name" value="Vaccinia Virus protein VP39"/>
    <property type="match status" value="1"/>
</dbReference>
<reference evidence="8 9" key="1">
    <citation type="submission" date="2019-08" db="EMBL/GenBank/DDBJ databases">
        <title>In-depth cultivation of the pig gut microbiome towards novel bacterial diversity and tailored functional studies.</title>
        <authorList>
            <person name="Wylensek D."/>
            <person name="Hitch T.C.A."/>
            <person name="Clavel T."/>
        </authorList>
    </citation>
    <scope>NUCLEOTIDE SEQUENCE [LARGE SCALE GENOMIC DNA]</scope>
    <source>
        <strain evidence="8 9">Oil-RF-744-WCA-WT-10</strain>
    </source>
</reference>
<keyword evidence="3 6" id="KW-0808">Transferase</keyword>
<dbReference type="EC" id="2.1.1.223" evidence="6"/>
<comment type="caution">
    <text evidence="8">The sequence shown here is derived from an EMBL/GenBank/DDBJ whole genome shotgun (WGS) entry which is preliminary data.</text>
</comment>
<gene>
    <name evidence="8" type="ORF">FYJ29_08850</name>
</gene>
<dbReference type="GO" id="GO:0005737">
    <property type="term" value="C:cytoplasm"/>
    <property type="evidence" value="ECO:0007669"/>
    <property type="project" value="UniProtKB-SubCell"/>
</dbReference>
<dbReference type="GO" id="GO:0008033">
    <property type="term" value="P:tRNA processing"/>
    <property type="evidence" value="ECO:0007669"/>
    <property type="project" value="UniProtKB-UniRule"/>
</dbReference>